<organism evidence="2 3">
    <name type="scientific">Blautia pseudococcoides</name>
    <dbReference type="NCBI Taxonomy" id="1796616"/>
    <lineage>
        <taxon>Bacteria</taxon>
        <taxon>Bacillati</taxon>
        <taxon>Bacillota</taxon>
        <taxon>Clostridia</taxon>
        <taxon>Lachnospirales</taxon>
        <taxon>Lachnospiraceae</taxon>
        <taxon>Blautia</taxon>
    </lineage>
</organism>
<keyword evidence="3" id="KW-1185">Reference proteome</keyword>
<gene>
    <name evidence="2" type="ORF">A4V09_07020</name>
</gene>
<protein>
    <recommendedName>
        <fullName evidence="1">Metallo-beta-lactamase domain-containing protein</fullName>
    </recommendedName>
</protein>
<dbReference type="SUPFAM" id="SSF56281">
    <property type="entry name" value="Metallo-hydrolase/oxidoreductase"/>
    <property type="match status" value="1"/>
</dbReference>
<dbReference type="InterPro" id="IPR050855">
    <property type="entry name" value="NDM-1-like"/>
</dbReference>
<dbReference type="AlphaFoldDB" id="A0A1C7IAI5"/>
<dbReference type="Gene3D" id="3.60.15.10">
    <property type="entry name" value="Ribonuclease Z/Hydroxyacylglutathione hydrolase-like"/>
    <property type="match status" value="1"/>
</dbReference>
<dbReference type="Pfam" id="PF00753">
    <property type="entry name" value="Lactamase_B"/>
    <property type="match status" value="1"/>
</dbReference>
<dbReference type="KEGG" id="byl:A4V09_07020"/>
<dbReference type="PANTHER" id="PTHR42951:SF17">
    <property type="entry name" value="METALLO-BETA-LACTAMASE DOMAIN-CONTAINING PROTEIN"/>
    <property type="match status" value="1"/>
</dbReference>
<sequence>MKVHQIKVDFLVTEQIKRYVYVYIIEGKRCYLIDSGTYGSEGIIEDYLQSIGRSVSDIRGIFLTHAHPDHIGAAAYFQNKTKCKIYASAGERRWIENLDLQFEERPIPNFYHLAGKSSVVDCVVADGDCIDLGEDFTVQVLGTPGHSADEISYIIGGSAFIGDTVPVSGDIPIYVDKKGTLESLRRLEELSVAHTFYPAWDKTYTREELRVKIVGARNIIGMLEAATAAVRKEMPGENLERIAPLVCEKVNMPQLMQNPLFKMTIKGHLESCQE</sequence>
<evidence type="ECO:0000313" key="2">
    <source>
        <dbReference type="EMBL" id="ANU75539.1"/>
    </source>
</evidence>
<dbReference type="SMART" id="SM00849">
    <property type="entry name" value="Lactamase_B"/>
    <property type="match status" value="1"/>
</dbReference>
<evidence type="ECO:0000259" key="1">
    <source>
        <dbReference type="SMART" id="SM00849"/>
    </source>
</evidence>
<dbReference type="STRING" id="1796616.A4V09_07020"/>
<evidence type="ECO:0000313" key="3">
    <source>
        <dbReference type="Proteomes" id="UP000092574"/>
    </source>
</evidence>
<dbReference type="InterPro" id="IPR001279">
    <property type="entry name" value="Metallo-B-lactamas"/>
</dbReference>
<dbReference type="OrthoDB" id="367237at2"/>
<proteinExistence type="predicted"/>
<dbReference type="Proteomes" id="UP000092574">
    <property type="component" value="Chromosome"/>
</dbReference>
<accession>A0A1C7IAI5</accession>
<dbReference type="EMBL" id="CP015405">
    <property type="protein sequence ID" value="ANU75539.1"/>
    <property type="molecule type" value="Genomic_DNA"/>
</dbReference>
<dbReference type="PANTHER" id="PTHR42951">
    <property type="entry name" value="METALLO-BETA-LACTAMASE DOMAIN-CONTAINING"/>
    <property type="match status" value="1"/>
</dbReference>
<dbReference type="RefSeq" id="WP_065541733.1">
    <property type="nucleotide sequence ID" value="NZ_CP015405.2"/>
</dbReference>
<reference evidence="2" key="1">
    <citation type="submission" date="2017-04" db="EMBL/GenBank/DDBJ databases">
        <title>Complete Genome Sequences of Twelve Strains of a Stable Defined Moderately Diverse Mouse Microbiota 2 (sDMDMm2).</title>
        <authorList>
            <person name="Uchimura Y."/>
            <person name="Wyss M."/>
            <person name="Brugiroux S."/>
            <person name="Limenitakis J.P."/>
            <person name="Stecher B."/>
            <person name="McCoy K.D."/>
            <person name="Macpherson A.J."/>
        </authorList>
    </citation>
    <scope>NUCLEOTIDE SEQUENCE</scope>
    <source>
        <strain evidence="2">YL58</strain>
    </source>
</reference>
<feature type="domain" description="Metallo-beta-lactamase" evidence="1">
    <location>
        <begin position="19"/>
        <end position="200"/>
    </location>
</feature>
<name>A0A1C7IAI5_9FIRM</name>
<dbReference type="InterPro" id="IPR036866">
    <property type="entry name" value="RibonucZ/Hydroxyglut_hydro"/>
</dbReference>